<accession>A0A7G5IHX2</accession>
<dbReference type="CDD" id="cd00383">
    <property type="entry name" value="trans_reg_C"/>
    <property type="match status" value="1"/>
</dbReference>
<dbReference type="InterPro" id="IPR011990">
    <property type="entry name" value="TPR-like_helical_dom_sf"/>
</dbReference>
<dbReference type="InterPro" id="IPR036388">
    <property type="entry name" value="WH-like_DNA-bd_sf"/>
</dbReference>
<organism evidence="4 5">
    <name type="scientific">Sandaracinobacteroides saxicola</name>
    <dbReference type="NCBI Taxonomy" id="2759707"/>
    <lineage>
        <taxon>Bacteria</taxon>
        <taxon>Pseudomonadati</taxon>
        <taxon>Pseudomonadota</taxon>
        <taxon>Alphaproteobacteria</taxon>
        <taxon>Sphingomonadales</taxon>
        <taxon>Sphingosinicellaceae</taxon>
        <taxon>Sandaracinobacteroides</taxon>
    </lineage>
</organism>
<dbReference type="AlphaFoldDB" id="A0A7G5IHX2"/>
<dbReference type="RefSeq" id="WP_182296354.1">
    <property type="nucleotide sequence ID" value="NZ_CP059851.1"/>
</dbReference>
<dbReference type="Gene3D" id="1.25.40.10">
    <property type="entry name" value="Tetratricopeptide repeat domain"/>
    <property type="match status" value="1"/>
</dbReference>
<dbReference type="KEGG" id="sand:H3309_00150"/>
<dbReference type="Gene3D" id="1.10.10.10">
    <property type="entry name" value="Winged helix-like DNA-binding domain superfamily/Winged helix DNA-binding domain"/>
    <property type="match status" value="1"/>
</dbReference>
<evidence type="ECO:0000256" key="1">
    <source>
        <dbReference type="ARBA" id="ARBA00023125"/>
    </source>
</evidence>
<name>A0A7G5IHX2_9SPHN</name>
<proteinExistence type="predicted"/>
<sequence>MDGPTPIDLAAVAPFGIGRVMVRPSLLEIECEGETTAVSPRVMQVLVALAEAAGRTVTRDELSVRCWRGRIVGEDALNRIIAKLRALAVGPGRQAFEIATVKGVGYRLVGAGTEAPAAAGPVVPAGPARRRAWRWIGGAAVGAAVAGGLWIGFAREGPRGGGAAPLVPAAADMETRGLSAVFEGTPERTADGIGYLRQATAMSPRQAPIWGSLAMAHVLSLADTPVAGRAAVIARIREAAGRGLALDPREGRSLAAIVSLAPSFGQWGAKDRLLTDALKRAPPGTAPLIFQRVLFLTAVGRTGEALALVEQLNAVSPLIPWIQAARINLLAAAGRPDEAERVAAWAGTVWPRNRLIWFTRFDLAAFGGRPAAALAIAAAGGPDQTSPRELALAVATARAVQSRNPAEIEAVLGTYRALARDDQGHAERGVRAAVALGRPDEALALAAMLYGSAVPRRTHAASFPLIGFEAATERNTALLFVPPGNALSAEAGFWSLVDRIGLAAYWRRSGAPDVCRQRRNPVCDGAAPVRSGAAVTAEAR</sequence>
<reference evidence="4 5" key="1">
    <citation type="submission" date="2020-07" db="EMBL/GenBank/DDBJ databases">
        <title>Complete genome sequence for Sandaracinobacter sp. M6.</title>
        <authorList>
            <person name="Tang Y."/>
            <person name="Liu Q."/>
            <person name="Guo Z."/>
            <person name="Lei P."/>
            <person name="Huang B."/>
        </authorList>
    </citation>
    <scope>NUCLEOTIDE SEQUENCE [LARGE SCALE GENOMIC DNA]</scope>
    <source>
        <strain evidence="4 5">M6</strain>
    </source>
</reference>
<dbReference type="PROSITE" id="PS51755">
    <property type="entry name" value="OMPR_PHOB"/>
    <property type="match status" value="1"/>
</dbReference>
<dbReference type="InterPro" id="IPR016032">
    <property type="entry name" value="Sig_transdc_resp-reg_C-effctor"/>
</dbReference>
<evidence type="ECO:0000259" key="3">
    <source>
        <dbReference type="PROSITE" id="PS51755"/>
    </source>
</evidence>
<evidence type="ECO:0000313" key="4">
    <source>
        <dbReference type="EMBL" id="QMW22964.1"/>
    </source>
</evidence>
<dbReference type="SUPFAM" id="SSF46894">
    <property type="entry name" value="C-terminal effector domain of the bipartite response regulators"/>
    <property type="match status" value="1"/>
</dbReference>
<evidence type="ECO:0000313" key="5">
    <source>
        <dbReference type="Proteomes" id="UP000515292"/>
    </source>
</evidence>
<dbReference type="Pfam" id="PF00486">
    <property type="entry name" value="Trans_reg_C"/>
    <property type="match status" value="1"/>
</dbReference>
<dbReference type="EMBL" id="CP059851">
    <property type="protein sequence ID" value="QMW22964.1"/>
    <property type="molecule type" value="Genomic_DNA"/>
</dbReference>
<feature type="domain" description="OmpR/PhoB-type" evidence="3">
    <location>
        <begin position="12"/>
        <end position="110"/>
    </location>
</feature>
<dbReference type="SUPFAM" id="SSF48452">
    <property type="entry name" value="TPR-like"/>
    <property type="match status" value="1"/>
</dbReference>
<dbReference type="GO" id="GO:0006355">
    <property type="term" value="P:regulation of DNA-templated transcription"/>
    <property type="evidence" value="ECO:0007669"/>
    <property type="project" value="InterPro"/>
</dbReference>
<dbReference type="GO" id="GO:0000160">
    <property type="term" value="P:phosphorelay signal transduction system"/>
    <property type="evidence" value="ECO:0007669"/>
    <property type="project" value="InterPro"/>
</dbReference>
<gene>
    <name evidence="4" type="ORF">H3309_00150</name>
</gene>
<dbReference type="GO" id="GO:0003677">
    <property type="term" value="F:DNA binding"/>
    <property type="evidence" value="ECO:0007669"/>
    <property type="project" value="UniProtKB-UniRule"/>
</dbReference>
<feature type="DNA-binding region" description="OmpR/PhoB-type" evidence="2">
    <location>
        <begin position="12"/>
        <end position="110"/>
    </location>
</feature>
<protein>
    <submittedName>
        <fullName evidence="4">Winged helix-turn-helix domain-containing protein</fullName>
    </submittedName>
</protein>
<dbReference type="SMART" id="SM00862">
    <property type="entry name" value="Trans_reg_C"/>
    <property type="match status" value="1"/>
</dbReference>
<keyword evidence="5" id="KW-1185">Reference proteome</keyword>
<dbReference type="Proteomes" id="UP000515292">
    <property type="component" value="Chromosome"/>
</dbReference>
<evidence type="ECO:0000256" key="2">
    <source>
        <dbReference type="PROSITE-ProRule" id="PRU01091"/>
    </source>
</evidence>
<keyword evidence="1 2" id="KW-0238">DNA-binding</keyword>
<dbReference type="InterPro" id="IPR001867">
    <property type="entry name" value="OmpR/PhoB-type_DNA-bd"/>
</dbReference>